<dbReference type="OrthoDB" id="6195299at2"/>
<dbReference type="Proteomes" id="UP000202440">
    <property type="component" value="Chromosome"/>
</dbReference>
<evidence type="ECO:0000313" key="1">
    <source>
        <dbReference type="EMBL" id="ASP40366.1"/>
    </source>
</evidence>
<keyword evidence="2" id="KW-1185">Reference proteome</keyword>
<dbReference type="AlphaFoldDB" id="A0A222FPA5"/>
<accession>A0A222FPA5</accession>
<name>A0A222FPA5_9GAMM</name>
<evidence type="ECO:0000313" key="2">
    <source>
        <dbReference type="Proteomes" id="UP000202440"/>
    </source>
</evidence>
<dbReference type="KEGG" id="bsan:CHH28_17525"/>
<sequence length="342" mass="37741">MRIAALLTVIASLWVLWIAPAQAVSVSGLYEANVMVEDQSDASRRQGLGQALQQVLVKVSGSRDAIASKALQPTLADPQRLVESFSYTRDPVDDALLLQVRFASHLIDQALVQAQLPVWGRSRPLVLVWQAVEDGPLRLLLGQDASLWRVQGDRAMAERGLPVLWPTLDLQDELALPVEAVWGLFSDRIESASERYRSDAVLAGRLSAVAGQWRYSGQLWHQQRWQPVSAVAGNAADAMRLVADVVADRFASQYAVRRQVTADNGFLLLVNGVRQFADYQALLNYLKANVAIDDAQVVRVDGDQLQLKLQLAAPWAQVWGVLSLDNRLQQTGQPGVVEWLNP</sequence>
<reference evidence="1 2" key="1">
    <citation type="submission" date="2017-07" db="EMBL/GenBank/DDBJ databases">
        <title>Annotated genome sequence of Bacterioplanes sanyensis isolated from Red Sea.</title>
        <authorList>
            <person name="Rehman Z.U."/>
        </authorList>
    </citation>
    <scope>NUCLEOTIDE SEQUENCE [LARGE SCALE GENOMIC DNA]</scope>
    <source>
        <strain evidence="1 2">NV9</strain>
    </source>
</reference>
<protein>
    <recommendedName>
        <fullName evidence="3">DUF2066 domain-containing protein</fullName>
    </recommendedName>
</protein>
<organism evidence="1 2">
    <name type="scientific">Bacterioplanes sanyensis</name>
    <dbReference type="NCBI Taxonomy" id="1249553"/>
    <lineage>
        <taxon>Bacteria</taxon>
        <taxon>Pseudomonadati</taxon>
        <taxon>Pseudomonadota</taxon>
        <taxon>Gammaproteobacteria</taxon>
        <taxon>Oceanospirillales</taxon>
        <taxon>Oceanospirillaceae</taxon>
        <taxon>Bacterioplanes</taxon>
    </lineage>
</organism>
<dbReference type="EMBL" id="CP022530">
    <property type="protein sequence ID" value="ASP40366.1"/>
    <property type="molecule type" value="Genomic_DNA"/>
</dbReference>
<gene>
    <name evidence="1" type="ORF">CHH28_17525</name>
</gene>
<dbReference type="RefSeq" id="WP_094061533.1">
    <property type="nucleotide sequence ID" value="NZ_CP022530.1"/>
</dbReference>
<evidence type="ECO:0008006" key="3">
    <source>
        <dbReference type="Google" id="ProtNLM"/>
    </source>
</evidence>
<dbReference type="Pfam" id="PF09839">
    <property type="entry name" value="DUF2066"/>
    <property type="match status" value="1"/>
</dbReference>
<proteinExistence type="predicted"/>
<dbReference type="InterPro" id="IPR018642">
    <property type="entry name" value="DUF2066"/>
</dbReference>